<dbReference type="Pfam" id="PF00466">
    <property type="entry name" value="Ribosomal_L10"/>
    <property type="match status" value="1"/>
</dbReference>
<evidence type="ECO:0000313" key="7">
    <source>
        <dbReference type="Proteomes" id="UP000033930"/>
    </source>
</evidence>
<dbReference type="AlphaFoldDB" id="A0A0G0VAH4"/>
<sequence>MAKSKVQKQEIIDKVVEKFKTMKSAAFTSMSGFTMAQADDLRKSAKESGVEIFVAKKSLLAIAAKEAGLENVDPNTFEGSILTAVSYDDEVSAAKILKAFTKKNESFVFAAGVLEGKGLTAQEVTQLASLPSKQELLSKMVGSLNAPVTGFVNVLAGNLRGLVTVLDAVAKQKTA</sequence>
<dbReference type="GO" id="GO:0006412">
    <property type="term" value="P:translation"/>
    <property type="evidence" value="ECO:0007669"/>
    <property type="project" value="UniProtKB-UniRule"/>
</dbReference>
<gene>
    <name evidence="5" type="primary">rplJ</name>
    <name evidence="6" type="ORF">UU50_C0022G0001</name>
</gene>
<comment type="subunit">
    <text evidence="5">Part of the ribosomal stalk of the 50S ribosomal subunit. The N-terminus interacts with L11 and the large rRNA to form the base of the stalk. The C-terminus forms an elongated spine to which L12 dimers bind in a sequential fashion forming a multimeric L10(L12)X complex.</text>
</comment>
<dbReference type="HAMAP" id="MF_00362">
    <property type="entry name" value="Ribosomal_uL10"/>
    <property type="match status" value="1"/>
</dbReference>
<evidence type="ECO:0000256" key="3">
    <source>
        <dbReference type="ARBA" id="ARBA00023274"/>
    </source>
</evidence>
<reference evidence="6 7" key="1">
    <citation type="journal article" date="2015" name="Nature">
        <title>rRNA introns, odd ribosomes, and small enigmatic genomes across a large radiation of phyla.</title>
        <authorList>
            <person name="Brown C.T."/>
            <person name="Hug L.A."/>
            <person name="Thomas B.C."/>
            <person name="Sharon I."/>
            <person name="Castelle C.J."/>
            <person name="Singh A."/>
            <person name="Wilkins M.J."/>
            <person name="Williams K.H."/>
            <person name="Banfield J.F."/>
        </authorList>
    </citation>
    <scope>NUCLEOTIDE SEQUENCE [LARGE SCALE GENOMIC DNA]</scope>
</reference>
<comment type="similarity">
    <text evidence="1 5">Belongs to the universal ribosomal protein uL10 family.</text>
</comment>
<dbReference type="InterPro" id="IPR043141">
    <property type="entry name" value="Ribosomal_uL10-like_sf"/>
</dbReference>
<evidence type="ECO:0000256" key="2">
    <source>
        <dbReference type="ARBA" id="ARBA00022980"/>
    </source>
</evidence>
<evidence type="ECO:0000256" key="4">
    <source>
        <dbReference type="ARBA" id="ARBA00035202"/>
    </source>
</evidence>
<dbReference type="EMBL" id="LCAW01000022">
    <property type="protein sequence ID" value="KKR97924.1"/>
    <property type="molecule type" value="Genomic_DNA"/>
</dbReference>
<keyword evidence="5" id="KW-0694">RNA-binding</keyword>
<evidence type="ECO:0000313" key="6">
    <source>
        <dbReference type="EMBL" id="KKR97924.1"/>
    </source>
</evidence>
<comment type="function">
    <text evidence="5">Forms part of the ribosomal stalk, playing a central role in the interaction of the ribosome with GTP-bound translation factors.</text>
</comment>
<dbReference type="Gene3D" id="6.10.250.290">
    <property type="match status" value="1"/>
</dbReference>
<dbReference type="NCBIfam" id="NF000955">
    <property type="entry name" value="PRK00099.1-1"/>
    <property type="match status" value="1"/>
</dbReference>
<proteinExistence type="inferred from homology"/>
<protein>
    <recommendedName>
        <fullName evidence="4 5">Large ribosomal subunit protein uL10</fullName>
    </recommendedName>
</protein>
<dbReference type="InterPro" id="IPR022973">
    <property type="entry name" value="Ribosomal_uL10_bac"/>
</dbReference>
<evidence type="ECO:0000256" key="5">
    <source>
        <dbReference type="HAMAP-Rule" id="MF_00362"/>
    </source>
</evidence>
<keyword evidence="2 5" id="KW-0689">Ribosomal protein</keyword>
<dbReference type="InterPro" id="IPR047865">
    <property type="entry name" value="Ribosomal_uL10_bac_type"/>
</dbReference>
<dbReference type="GO" id="GO:0070180">
    <property type="term" value="F:large ribosomal subunit rRNA binding"/>
    <property type="evidence" value="ECO:0007669"/>
    <property type="project" value="UniProtKB-UniRule"/>
</dbReference>
<organism evidence="6 7">
    <name type="scientific">Candidatus Uhrbacteria bacterium GW2011_GWC1_41_20</name>
    <dbReference type="NCBI Taxonomy" id="1618983"/>
    <lineage>
        <taxon>Bacteria</taxon>
        <taxon>Candidatus Uhriibacteriota</taxon>
    </lineage>
</organism>
<dbReference type="InterPro" id="IPR001790">
    <property type="entry name" value="Ribosomal_uL10"/>
</dbReference>
<name>A0A0G0VAH4_9BACT</name>
<keyword evidence="5" id="KW-0699">rRNA-binding</keyword>
<dbReference type="CDD" id="cd05797">
    <property type="entry name" value="Ribosomal_L10"/>
    <property type="match status" value="1"/>
</dbReference>
<dbReference type="Gene3D" id="3.30.70.1730">
    <property type="match status" value="1"/>
</dbReference>
<dbReference type="GO" id="GO:1990904">
    <property type="term" value="C:ribonucleoprotein complex"/>
    <property type="evidence" value="ECO:0007669"/>
    <property type="project" value="UniProtKB-KW"/>
</dbReference>
<comment type="caution">
    <text evidence="6">The sequence shown here is derived from an EMBL/GenBank/DDBJ whole genome shotgun (WGS) entry which is preliminary data.</text>
</comment>
<dbReference type="GO" id="GO:0005840">
    <property type="term" value="C:ribosome"/>
    <property type="evidence" value="ECO:0007669"/>
    <property type="project" value="UniProtKB-KW"/>
</dbReference>
<evidence type="ECO:0000256" key="1">
    <source>
        <dbReference type="ARBA" id="ARBA00008889"/>
    </source>
</evidence>
<accession>A0A0G0VAH4</accession>
<dbReference type="Proteomes" id="UP000033930">
    <property type="component" value="Unassembled WGS sequence"/>
</dbReference>
<dbReference type="PANTHER" id="PTHR11560">
    <property type="entry name" value="39S RIBOSOMAL PROTEIN L10, MITOCHONDRIAL"/>
    <property type="match status" value="1"/>
</dbReference>
<dbReference type="SUPFAM" id="SSF160369">
    <property type="entry name" value="Ribosomal protein L10-like"/>
    <property type="match status" value="1"/>
</dbReference>
<keyword evidence="3 5" id="KW-0687">Ribonucleoprotein</keyword>